<feature type="compositionally biased region" description="Basic and acidic residues" evidence="1">
    <location>
        <begin position="1"/>
        <end position="10"/>
    </location>
</feature>
<dbReference type="GO" id="GO:0000462">
    <property type="term" value="P:maturation of SSU-rRNA from tricistronic rRNA transcript (SSU-rRNA, 5.8S rRNA, LSU-rRNA)"/>
    <property type="evidence" value="ECO:0007669"/>
    <property type="project" value="TreeGrafter"/>
</dbReference>
<dbReference type="AlphaFoldDB" id="A0AAX6F5S3"/>
<accession>A0AAX6F5S3</accession>
<proteinExistence type="predicted"/>
<feature type="domain" description="UTP25 C-terminal" evidence="2">
    <location>
        <begin position="181"/>
        <end position="271"/>
    </location>
</feature>
<dbReference type="GO" id="GO:0032040">
    <property type="term" value="C:small-subunit processome"/>
    <property type="evidence" value="ECO:0007669"/>
    <property type="project" value="TreeGrafter"/>
</dbReference>
<evidence type="ECO:0000259" key="2">
    <source>
        <dbReference type="Pfam" id="PF06862"/>
    </source>
</evidence>
<organism evidence="3 4">
    <name type="scientific">Iris pallida</name>
    <name type="common">Sweet iris</name>
    <dbReference type="NCBI Taxonomy" id="29817"/>
    <lineage>
        <taxon>Eukaryota</taxon>
        <taxon>Viridiplantae</taxon>
        <taxon>Streptophyta</taxon>
        <taxon>Embryophyta</taxon>
        <taxon>Tracheophyta</taxon>
        <taxon>Spermatophyta</taxon>
        <taxon>Magnoliopsida</taxon>
        <taxon>Liliopsida</taxon>
        <taxon>Asparagales</taxon>
        <taxon>Iridaceae</taxon>
        <taxon>Iridoideae</taxon>
        <taxon>Irideae</taxon>
        <taxon>Iris</taxon>
    </lineage>
</organism>
<evidence type="ECO:0000313" key="4">
    <source>
        <dbReference type="Proteomes" id="UP001140949"/>
    </source>
</evidence>
<dbReference type="InterPro" id="IPR053939">
    <property type="entry name" value="UTP25_C"/>
</dbReference>
<name>A0AAX6F5S3_IRIPA</name>
<dbReference type="InterPro" id="IPR010678">
    <property type="entry name" value="UTP25"/>
</dbReference>
<reference evidence="3" key="1">
    <citation type="journal article" date="2023" name="GigaByte">
        <title>Genome assembly of the bearded iris, Iris pallida Lam.</title>
        <authorList>
            <person name="Bruccoleri R.E."/>
            <person name="Oakeley E.J."/>
            <person name="Faust A.M.E."/>
            <person name="Altorfer M."/>
            <person name="Dessus-Babus S."/>
            <person name="Burckhardt D."/>
            <person name="Oertli M."/>
            <person name="Naumann U."/>
            <person name="Petersen F."/>
            <person name="Wong J."/>
        </authorList>
    </citation>
    <scope>NUCLEOTIDE SEQUENCE</scope>
    <source>
        <strain evidence="3">GSM-AAB239-AS_SAM_17_03QT</strain>
    </source>
</reference>
<protein>
    <submittedName>
        <fullName evidence="3">U3 small nucleolar RNA-associated protein 25 isoform X2</fullName>
    </submittedName>
</protein>
<gene>
    <name evidence="3" type="ORF">M6B38_153140</name>
</gene>
<evidence type="ECO:0000256" key="1">
    <source>
        <dbReference type="SAM" id="MobiDB-lite"/>
    </source>
</evidence>
<feature type="region of interest" description="Disordered" evidence="1">
    <location>
        <begin position="1"/>
        <end position="33"/>
    </location>
</feature>
<dbReference type="Pfam" id="PF06862">
    <property type="entry name" value="Utp25_C"/>
    <property type="match status" value="1"/>
</dbReference>
<dbReference type="PANTHER" id="PTHR12933">
    <property type="entry name" value="ORF PROTEIN-RELATED"/>
    <property type="match status" value="1"/>
</dbReference>
<dbReference type="PANTHER" id="PTHR12933:SF0">
    <property type="entry name" value="U3 SMALL NUCLEOLAR RNA-ASSOCIATED PROTEIN 25 HOMOLOG"/>
    <property type="match status" value="1"/>
</dbReference>
<reference evidence="3" key="2">
    <citation type="submission" date="2023-04" db="EMBL/GenBank/DDBJ databases">
        <authorList>
            <person name="Bruccoleri R.E."/>
            <person name="Oakeley E.J."/>
            <person name="Faust A.-M."/>
            <person name="Dessus-Babus S."/>
            <person name="Altorfer M."/>
            <person name="Burckhardt D."/>
            <person name="Oertli M."/>
            <person name="Naumann U."/>
            <person name="Petersen F."/>
            <person name="Wong J."/>
        </authorList>
    </citation>
    <scope>NUCLEOTIDE SEQUENCE</scope>
    <source>
        <strain evidence="3">GSM-AAB239-AS_SAM_17_03QT</strain>
        <tissue evidence="3">Leaf</tissue>
    </source>
</reference>
<dbReference type="GO" id="GO:0034511">
    <property type="term" value="F:U3 snoRNA binding"/>
    <property type="evidence" value="ECO:0007669"/>
    <property type="project" value="InterPro"/>
</dbReference>
<dbReference type="EMBL" id="JANAVB010031617">
    <property type="protein sequence ID" value="KAJ6811533.1"/>
    <property type="molecule type" value="Genomic_DNA"/>
</dbReference>
<comment type="caution">
    <text evidence="3">The sequence shown here is derived from an EMBL/GenBank/DDBJ whole genome shotgun (WGS) entry which is preliminary data.</text>
</comment>
<sequence>MERSNEHRTDDGDEASSEDDMNDSESDSHTNVDDIASTSSFYRHVGHIITNEEANKLVKSKWQYKWEMPATGMLMSKWVGTGECLSKEVPEDLASRINPKLYKHWLDIYKASESGDFDARLRFFFSLCNSYRDIMHCDKKPFYLKGAQEDSSNMDAYLMHALNHVFKTRDIVVKNDAKLKKHQEGGKEILTASSSLDHGFTRPKIRGVKNLIIYSLPERKEFYPEIINMLEGSNMTCNVIFSRFDRLKLERIVGMSSSKRMLSSDKDIFVFC</sequence>
<feature type="compositionally biased region" description="Acidic residues" evidence="1">
    <location>
        <begin position="11"/>
        <end position="25"/>
    </location>
</feature>
<dbReference type="Proteomes" id="UP001140949">
    <property type="component" value="Unassembled WGS sequence"/>
</dbReference>
<evidence type="ECO:0000313" key="3">
    <source>
        <dbReference type="EMBL" id="KAJ6811533.1"/>
    </source>
</evidence>
<dbReference type="GO" id="GO:0019843">
    <property type="term" value="F:rRNA binding"/>
    <property type="evidence" value="ECO:0007669"/>
    <property type="project" value="TreeGrafter"/>
</dbReference>
<keyword evidence="4" id="KW-1185">Reference proteome</keyword>